<dbReference type="InterPro" id="IPR050469">
    <property type="entry name" value="Diguanylate_Cyclase"/>
</dbReference>
<keyword evidence="2" id="KW-0812">Transmembrane</keyword>
<feature type="domain" description="GGDEF" evidence="3">
    <location>
        <begin position="401"/>
        <end position="533"/>
    </location>
</feature>
<sequence length="535" mass="61538">MLIRRIKRWMPYLVIAAGLALILLAYAANFKITEFGSMDETSPDTTTRQADGSEIFSFAAEDYGGMQKNIVFFTNHQLVWAYADGKPIYENTRTGGIWGRTTGSHWNFVAVPYGTKEIKIKLTPVYQNVRYQDCTFYTGKEQEAFYKIFAQSVITFFVSALIVILGFGMIVYWCIVHRKAEIGNSLLHLGMFSAIFGVWSANETDAMMLIVRDRIAASFMAYILLMLMGIPFVLFVREFLNIGDRKLWKVLFAINTCEMVFVLGLQFFGIADMKETLWLTHMMLCIALFYMIGCLLYKAFRHQIDRHAKISTVGMILLSAATVTDIVLYYRHIGDADLFGRFVFLAFVLMLGYEAAFYAVDTIEKGRKAKVYEELAIHDVLTGLYNRNAYMEDMSQMKSARGKMFVSFDLNNLKECNDEHGHVEGDTYLRNAARIIEKIFDPYGKVYRIGGDEFCCIVEHAARCPILFCIEVMRTEEEKYNSDPEHYPIHIACGYAQFDPERDESFEGTRNRSDVSMYENKSNIKQKMHIEDSRR</sequence>
<evidence type="ECO:0000256" key="1">
    <source>
        <dbReference type="SAM" id="MobiDB-lite"/>
    </source>
</evidence>
<dbReference type="CDD" id="cd01949">
    <property type="entry name" value="GGDEF"/>
    <property type="match status" value="1"/>
</dbReference>
<evidence type="ECO:0000259" key="3">
    <source>
        <dbReference type="PROSITE" id="PS50887"/>
    </source>
</evidence>
<dbReference type="SMART" id="SM00267">
    <property type="entry name" value="GGDEF"/>
    <property type="match status" value="1"/>
</dbReference>
<dbReference type="InterPro" id="IPR000160">
    <property type="entry name" value="GGDEF_dom"/>
</dbReference>
<keyword evidence="2" id="KW-0472">Membrane</keyword>
<dbReference type="NCBIfam" id="TIGR00254">
    <property type="entry name" value="GGDEF"/>
    <property type="match status" value="1"/>
</dbReference>
<dbReference type="PROSITE" id="PS50887">
    <property type="entry name" value="GGDEF"/>
    <property type="match status" value="1"/>
</dbReference>
<feature type="compositionally biased region" description="Basic and acidic residues" evidence="1">
    <location>
        <begin position="503"/>
        <end position="513"/>
    </location>
</feature>
<feature type="transmembrane region" description="Helical" evidence="2">
    <location>
        <begin position="342"/>
        <end position="360"/>
    </location>
</feature>
<proteinExistence type="predicted"/>
<name>A0ABR7I8V9_9FIRM</name>
<protein>
    <submittedName>
        <fullName evidence="4">Diguanylate cyclase</fullName>
    </submittedName>
</protein>
<dbReference type="Pfam" id="PF00990">
    <property type="entry name" value="GGDEF"/>
    <property type="match status" value="1"/>
</dbReference>
<evidence type="ECO:0000313" key="5">
    <source>
        <dbReference type="Proteomes" id="UP000621540"/>
    </source>
</evidence>
<feature type="transmembrane region" description="Helical" evidence="2">
    <location>
        <begin position="219"/>
        <end position="236"/>
    </location>
</feature>
<feature type="transmembrane region" description="Helical" evidence="2">
    <location>
        <begin position="277"/>
        <end position="300"/>
    </location>
</feature>
<dbReference type="SUPFAM" id="SSF55073">
    <property type="entry name" value="Nucleotide cyclase"/>
    <property type="match status" value="1"/>
</dbReference>
<comment type="caution">
    <text evidence="4">The sequence shown here is derived from an EMBL/GenBank/DDBJ whole genome shotgun (WGS) entry which is preliminary data.</text>
</comment>
<dbReference type="EMBL" id="JACOQH010000003">
    <property type="protein sequence ID" value="MBC5753376.1"/>
    <property type="molecule type" value="Genomic_DNA"/>
</dbReference>
<feature type="region of interest" description="Disordered" evidence="1">
    <location>
        <begin position="503"/>
        <end position="535"/>
    </location>
</feature>
<gene>
    <name evidence="4" type="ORF">H8Z76_04910</name>
</gene>
<accession>A0ABR7I8V9</accession>
<dbReference type="Proteomes" id="UP000621540">
    <property type="component" value="Unassembled WGS sequence"/>
</dbReference>
<feature type="transmembrane region" description="Helical" evidence="2">
    <location>
        <begin position="182"/>
        <end position="199"/>
    </location>
</feature>
<dbReference type="PANTHER" id="PTHR45138:SF9">
    <property type="entry name" value="DIGUANYLATE CYCLASE DGCM-RELATED"/>
    <property type="match status" value="1"/>
</dbReference>
<organism evidence="4 5">
    <name type="scientific">Roseburia yibonii</name>
    <dbReference type="NCBI Taxonomy" id="2763063"/>
    <lineage>
        <taxon>Bacteria</taxon>
        <taxon>Bacillati</taxon>
        <taxon>Bacillota</taxon>
        <taxon>Clostridia</taxon>
        <taxon>Lachnospirales</taxon>
        <taxon>Lachnospiraceae</taxon>
        <taxon>Roseburia</taxon>
    </lineage>
</organism>
<dbReference type="PANTHER" id="PTHR45138">
    <property type="entry name" value="REGULATORY COMPONENTS OF SENSORY TRANSDUCTION SYSTEM"/>
    <property type="match status" value="1"/>
</dbReference>
<dbReference type="Gene3D" id="3.30.70.270">
    <property type="match status" value="1"/>
</dbReference>
<dbReference type="InterPro" id="IPR043128">
    <property type="entry name" value="Rev_trsase/Diguanyl_cyclase"/>
</dbReference>
<feature type="transmembrane region" description="Helical" evidence="2">
    <location>
        <begin position="153"/>
        <end position="175"/>
    </location>
</feature>
<dbReference type="InterPro" id="IPR029787">
    <property type="entry name" value="Nucleotide_cyclase"/>
</dbReference>
<feature type="transmembrane region" description="Helical" evidence="2">
    <location>
        <begin position="248"/>
        <end position="271"/>
    </location>
</feature>
<reference evidence="4 5" key="1">
    <citation type="submission" date="2020-08" db="EMBL/GenBank/DDBJ databases">
        <title>Genome public.</title>
        <authorList>
            <person name="Liu C."/>
            <person name="Sun Q."/>
        </authorList>
    </citation>
    <scope>NUCLEOTIDE SEQUENCE [LARGE SCALE GENOMIC DNA]</scope>
    <source>
        <strain evidence="4 5">BX0805</strain>
    </source>
</reference>
<dbReference type="RefSeq" id="WP_186981830.1">
    <property type="nucleotide sequence ID" value="NZ_JACOQH010000003.1"/>
</dbReference>
<keyword evidence="2" id="KW-1133">Transmembrane helix</keyword>
<keyword evidence="5" id="KW-1185">Reference proteome</keyword>
<feature type="transmembrane region" description="Helical" evidence="2">
    <location>
        <begin position="312"/>
        <end position="330"/>
    </location>
</feature>
<evidence type="ECO:0000313" key="4">
    <source>
        <dbReference type="EMBL" id="MBC5753376.1"/>
    </source>
</evidence>
<evidence type="ECO:0000256" key="2">
    <source>
        <dbReference type="SAM" id="Phobius"/>
    </source>
</evidence>